<evidence type="ECO:0000256" key="6">
    <source>
        <dbReference type="ARBA" id="ARBA00022989"/>
    </source>
</evidence>
<dbReference type="PANTHER" id="PTHR34975:SF2">
    <property type="entry name" value="SPORE GERMINATION PROTEIN A2"/>
    <property type="match status" value="1"/>
</dbReference>
<evidence type="ECO:0000256" key="8">
    <source>
        <dbReference type="SAM" id="Phobius"/>
    </source>
</evidence>
<dbReference type="Gene3D" id="1.20.1740.10">
    <property type="entry name" value="Amino acid/polyamine transporter I"/>
    <property type="match status" value="1"/>
</dbReference>
<feature type="transmembrane region" description="Helical" evidence="8">
    <location>
        <begin position="21"/>
        <end position="40"/>
    </location>
</feature>
<dbReference type="AlphaFoldDB" id="A0A838CVW3"/>
<keyword evidence="5 8" id="KW-0812">Transmembrane</keyword>
<keyword evidence="6 8" id="KW-1133">Transmembrane helix</keyword>
<accession>A0A838CVW3</accession>
<dbReference type="RefSeq" id="WP_181472951.1">
    <property type="nucleotide sequence ID" value="NZ_JACEFG010000003.1"/>
</dbReference>
<keyword evidence="10" id="KW-1185">Reference proteome</keyword>
<feature type="transmembrane region" description="Helical" evidence="8">
    <location>
        <begin position="278"/>
        <end position="300"/>
    </location>
</feature>
<keyword evidence="4" id="KW-0309">Germination</keyword>
<dbReference type="PANTHER" id="PTHR34975">
    <property type="entry name" value="SPORE GERMINATION PROTEIN A2"/>
    <property type="match status" value="1"/>
</dbReference>
<evidence type="ECO:0000256" key="3">
    <source>
        <dbReference type="ARBA" id="ARBA00022448"/>
    </source>
</evidence>
<organism evidence="9 10">
    <name type="scientific">Halobacillus locisalis</name>
    <dbReference type="NCBI Taxonomy" id="220753"/>
    <lineage>
        <taxon>Bacteria</taxon>
        <taxon>Bacillati</taxon>
        <taxon>Bacillota</taxon>
        <taxon>Bacilli</taxon>
        <taxon>Bacillales</taxon>
        <taxon>Bacillaceae</taxon>
        <taxon>Halobacillus</taxon>
    </lineage>
</organism>
<feature type="transmembrane region" description="Helical" evidence="8">
    <location>
        <begin position="92"/>
        <end position="117"/>
    </location>
</feature>
<dbReference type="NCBIfam" id="TIGR00912">
    <property type="entry name" value="2A0309"/>
    <property type="match status" value="1"/>
</dbReference>
<feature type="transmembrane region" description="Helical" evidence="8">
    <location>
        <begin position="341"/>
        <end position="360"/>
    </location>
</feature>
<dbReference type="EMBL" id="JACEFG010000003">
    <property type="protein sequence ID" value="MBA2175895.1"/>
    <property type="molecule type" value="Genomic_DNA"/>
</dbReference>
<sequence length="372" mass="42739">MSKPLRSSVGASVPENLQITHTYVFFLIAAMQIGVGILSLERVVVQTTGYDGWISIFITGMVLHVVLWMMYHILADCKGDIVTANQLVFGKYIGGILSLAFSLYILVLTLNVLVSFIEIIRVWVFPSLNLWIFVAFMIALIYYFVVGGFRVITGLCLMSILIGLPILWLKFFPTQAGDTLEIYPIITHSLKEILQGSEVTLFSFLGMELLLIYYPFIKNPQASKKWAHYGVFFTTMIYVVSALAVFIYYSEEQIRQVTWPTISTWKIVQFPFIERFEFIGIAMWMFVIMPNICLGLWGSTRLAKRVFNINQTYVLVIACIVLYLFTGAINERMQIKVLSDYTGNVGMYVYLYIPVLFILMKIKGRWRKMIYE</sequence>
<evidence type="ECO:0000256" key="5">
    <source>
        <dbReference type="ARBA" id="ARBA00022692"/>
    </source>
</evidence>
<dbReference type="Pfam" id="PF03845">
    <property type="entry name" value="Spore_permease"/>
    <property type="match status" value="1"/>
</dbReference>
<evidence type="ECO:0000256" key="1">
    <source>
        <dbReference type="ARBA" id="ARBA00004141"/>
    </source>
</evidence>
<evidence type="ECO:0000256" key="7">
    <source>
        <dbReference type="ARBA" id="ARBA00023136"/>
    </source>
</evidence>
<keyword evidence="3" id="KW-0813">Transport</keyword>
<feature type="transmembrane region" description="Helical" evidence="8">
    <location>
        <begin position="152"/>
        <end position="171"/>
    </location>
</feature>
<comment type="caution">
    <text evidence="9">The sequence shown here is derived from an EMBL/GenBank/DDBJ whole genome shotgun (WGS) entry which is preliminary data.</text>
</comment>
<keyword evidence="7 8" id="KW-0472">Membrane</keyword>
<dbReference type="GO" id="GO:0009847">
    <property type="term" value="P:spore germination"/>
    <property type="evidence" value="ECO:0007669"/>
    <property type="project" value="InterPro"/>
</dbReference>
<evidence type="ECO:0000313" key="9">
    <source>
        <dbReference type="EMBL" id="MBA2175895.1"/>
    </source>
</evidence>
<feature type="transmembrane region" description="Helical" evidence="8">
    <location>
        <begin position="123"/>
        <end position="145"/>
    </location>
</feature>
<dbReference type="InterPro" id="IPR004761">
    <property type="entry name" value="Spore_GerAB"/>
</dbReference>
<name>A0A838CVW3_9BACI</name>
<evidence type="ECO:0000256" key="4">
    <source>
        <dbReference type="ARBA" id="ARBA00022544"/>
    </source>
</evidence>
<comment type="similarity">
    <text evidence="2">Belongs to the amino acid-polyamine-organocation (APC) superfamily. Spore germination protein (SGP) (TC 2.A.3.9) family.</text>
</comment>
<feature type="transmembrane region" description="Helical" evidence="8">
    <location>
        <begin position="312"/>
        <end position="329"/>
    </location>
</feature>
<gene>
    <name evidence="9" type="ORF">H0266_13440</name>
</gene>
<dbReference type="Proteomes" id="UP000571017">
    <property type="component" value="Unassembled WGS sequence"/>
</dbReference>
<feature type="transmembrane region" description="Helical" evidence="8">
    <location>
        <begin position="229"/>
        <end position="249"/>
    </location>
</feature>
<comment type="subcellular location">
    <subcellularLocation>
        <location evidence="1">Membrane</location>
        <topology evidence="1">Multi-pass membrane protein</topology>
    </subcellularLocation>
</comment>
<proteinExistence type="inferred from homology"/>
<protein>
    <submittedName>
        <fullName evidence="9">GerAB/ArcD/ProY family transporter</fullName>
    </submittedName>
</protein>
<evidence type="ECO:0000313" key="10">
    <source>
        <dbReference type="Proteomes" id="UP000571017"/>
    </source>
</evidence>
<feature type="transmembrane region" description="Helical" evidence="8">
    <location>
        <begin position="52"/>
        <end position="71"/>
    </location>
</feature>
<reference evidence="9 10" key="1">
    <citation type="journal article" date="2004" name="Extremophiles">
        <title>Halobacillus locisalis sp. nov., a halophilic bacterium isolated from a marine solar saltern of the Yellow Sea in Korea.</title>
        <authorList>
            <person name="Yoon J.H."/>
            <person name="Kang K.H."/>
            <person name="Oh T.K."/>
            <person name="Park Y.H."/>
        </authorList>
    </citation>
    <scope>NUCLEOTIDE SEQUENCE [LARGE SCALE GENOMIC DNA]</scope>
    <source>
        <strain evidence="9 10">KCTC 3788</strain>
    </source>
</reference>
<evidence type="ECO:0000256" key="2">
    <source>
        <dbReference type="ARBA" id="ARBA00007998"/>
    </source>
</evidence>
<dbReference type="GO" id="GO:0016020">
    <property type="term" value="C:membrane"/>
    <property type="evidence" value="ECO:0007669"/>
    <property type="project" value="UniProtKB-SubCell"/>
</dbReference>